<dbReference type="InterPro" id="IPR029787">
    <property type="entry name" value="Nucleotide_cyclase"/>
</dbReference>
<comment type="caution">
    <text evidence="5">The sequence shown here is derived from an EMBL/GenBank/DDBJ whole genome shotgun (WGS) entry which is preliminary data.</text>
</comment>
<keyword evidence="2" id="KW-0067">ATP-binding</keyword>
<feature type="region of interest" description="Disordered" evidence="3">
    <location>
        <begin position="592"/>
        <end position="631"/>
    </location>
</feature>
<dbReference type="Proteomes" id="UP000664859">
    <property type="component" value="Unassembled WGS sequence"/>
</dbReference>
<evidence type="ECO:0000256" key="1">
    <source>
        <dbReference type="ARBA" id="ARBA00022741"/>
    </source>
</evidence>
<dbReference type="GO" id="GO:0005737">
    <property type="term" value="C:cytoplasm"/>
    <property type="evidence" value="ECO:0007669"/>
    <property type="project" value="TreeGrafter"/>
</dbReference>
<dbReference type="GO" id="GO:0009190">
    <property type="term" value="P:cyclic nucleotide biosynthetic process"/>
    <property type="evidence" value="ECO:0007669"/>
    <property type="project" value="InterPro"/>
</dbReference>
<evidence type="ECO:0000256" key="3">
    <source>
        <dbReference type="SAM" id="MobiDB-lite"/>
    </source>
</evidence>
<feature type="compositionally biased region" description="Acidic residues" evidence="3">
    <location>
        <begin position="1296"/>
        <end position="1309"/>
    </location>
</feature>
<dbReference type="PROSITE" id="PS50125">
    <property type="entry name" value="GUANYLATE_CYCLASE_2"/>
    <property type="match status" value="1"/>
</dbReference>
<name>A0A835YQ74_9STRA</name>
<reference evidence="5" key="1">
    <citation type="submission" date="2021-02" db="EMBL/GenBank/DDBJ databases">
        <title>First Annotated Genome of the Yellow-green Alga Tribonema minus.</title>
        <authorList>
            <person name="Mahan K.M."/>
        </authorList>
    </citation>
    <scope>NUCLEOTIDE SEQUENCE</scope>
    <source>
        <strain evidence="5">UTEX B ZZ1240</strain>
    </source>
</reference>
<dbReference type="GO" id="GO:0005524">
    <property type="term" value="F:ATP binding"/>
    <property type="evidence" value="ECO:0007669"/>
    <property type="project" value="UniProtKB-KW"/>
</dbReference>
<evidence type="ECO:0000313" key="6">
    <source>
        <dbReference type="Proteomes" id="UP000664859"/>
    </source>
</evidence>
<dbReference type="OrthoDB" id="194152at2759"/>
<dbReference type="SUPFAM" id="SSF55073">
    <property type="entry name" value="Nucleotide cyclase"/>
    <property type="match status" value="2"/>
</dbReference>
<dbReference type="SUPFAM" id="SSF52540">
    <property type="entry name" value="P-loop containing nucleoside triphosphate hydrolases"/>
    <property type="match status" value="1"/>
</dbReference>
<feature type="compositionally biased region" description="Polar residues" evidence="3">
    <location>
        <begin position="601"/>
        <end position="614"/>
    </location>
</feature>
<dbReference type="EMBL" id="JAFCMP010000523">
    <property type="protein sequence ID" value="KAG5177680.1"/>
    <property type="molecule type" value="Genomic_DNA"/>
</dbReference>
<feature type="compositionally biased region" description="Low complexity" evidence="3">
    <location>
        <begin position="1805"/>
        <end position="1823"/>
    </location>
</feature>
<protein>
    <recommendedName>
        <fullName evidence="4">Guanylate cyclase domain-containing protein</fullName>
    </recommendedName>
</protein>
<sequence length="2041" mass="209945">MMLLDKARHQKLTTLASFLPRAVLEDLATLTPEAAAQMQPSCRTLEGAVVVLFDLCSFTKLAEGLRRGKILLLDSTSAAGALPRPNGVAPLASPTSAAAAAAAGGGEGTGTVNSGGDISRSYSSALLSAKILRLQSTEEAQAGYGAEQLKDLLKVFFQELMGTLTDYGGDVMRLAGDALIAIFHDGNKPGAGGVPDARLLQRAALVSMLALRRLDGRVIQGLSLHLHVAVGVGPVDLYVVGDRRVGWHYVAAGEPFKSLDTALDDGKAGEMVVSPALWAGMQGAQQVMQASASSNDYDSDPEWEGSQPSPRDAEDDAADKGQLDREALRSCYAWRARTLPSGNIMLDSSATAEALERVLHLDAAEERLRGNDYAGAAAAAAAAVLRKADVLERVVRLFTLPPILYACEAETSGWFAELHRVVVIFVNITLDHKPDLASMQRVFAVLQGTMRAYHGVIKEFSQDDKGIVMVGAMGLPPVAGANPAVRACSAALRMVAGLDRIGAHAYVGISMGQVFTASIGSARREFGMFGDVVNTAARLMGAGKKDASLVAAAAAAAQHQRRHSATSKLVLRCTKLLQVEVDTPLIAAAATAAQHQRRHSATSNSKGGPSSSLKTPLPADGSAPPHPDVPPAKKGVIVVEAVVRSAAHMQVEFISGGHIAVKGKDEKLEVYMPVREKPQIVEGSGADDPRALVGHRGLRARLITRISQLTQGLGGGMVILQGAPGIGKSRLLSVFARDWRRQRVAVLGMDPFLFPATIAGRRSSMDDAGHNQQRSASDASAGGDSGFSAWRAVVRDVVLLLRARVLASAGYVLPQSATPPPASPASQQGGGDGGGVRDSALAGDLLVALARAQRAGGAAAAVTGAGAAAAATIADDSAADHRQAPPPEPGAPAAESPPPPQDFTAAAAAAAAAAEGAASPVSDTEQYASDTDSVHTYRSQASGNEGSAAAAAAPPPLPLSAADASSGGGGGDDGGGQKRSLDGPPLSVAVRRRSSIVGATAKQQQEIDSMAGTLHAQVGVLRALASRSSSLHVSASPRHRSADAAMCVASSPPVGSPAAAAAPVRHSDNGLCSGGGGGGIAINVKGSALPWWAGAFQDDAVADGLVDSREARGEYLHHFCRVCTPQEPERATRVLCDMLMGARPLPSVAPLPPPIHPPPPSPPAMGGTDYAPDAERAGHPDREQFDVLLGVVTMAALADGGLPLLVVMDGAHQMDPQSGDLLKATLKYLGERVLFIVTTPPLPPRAGPALRSRRRRSSGPSHRAGRDSSSGGMSAAAERVAGLNGASAHDKLQDAVPEDDEEGSDEDSDGYSNDDSTDDEQATAAMDDFDGDEGGAEPSELKARAVIRQSVTNDVQDAEQRMQLGAAAFMGGHNGSGMRLAANAAAATVAEAAASALHKRGGGTATATAAAAAAITAAAATANGAAAATGLAGVVAAVSKRAACQVLRVGPLGYRQCEDLAGGLLGGVRVSALAALVLYLRCQGNPFYLAEYCRFARGREGRGGGEGGAQRQWTLSSSKNVCRVLQGAMPSAVETKVLDFLGCLTAQQLFVLKVLSAMGAYDISVAMLEEVYPIPVVPGCPLLADVLALEACKIVWVQEGGGNGGAAAMTVSFRDLVLHQVVYQKLSHQHRRDLHARLAEYYLDQQKKAGAWEGDADGGGRGSPRVASADITPLLVHHLTLAHREQKAMIRAHVIGVRELEAWAVKDFQKLLHACLPPLPAGARALARANRDLMWLSPAVVGILKTLAAIRSGQGVSSATRKFRSRVEERRSGSAYVAAGTLPKDHPIAAAAAAVQAKETAAAAAAATPAPSATESPSSKTAEGGSSSLRPHRSAPPRLTHVPVRSATAGASRTASSPVRGAAFEFLTVAEEAERRTAAGGGARAATALTRSASHTVVERAGGGGGGGAAVAADAQRRRPHTTPGDERRPCDGGGAHAPASPPPATAACARLWARQERALRRLTAAQRARIEQLRLVYGTPLSGVLLLKQQRGPLTSPPPPLLRSGGSGDRGGSSGGGGGQARGSRSPQRRPLAVAASATG</sequence>
<feature type="region of interest" description="Disordered" evidence="3">
    <location>
        <begin position="813"/>
        <end position="837"/>
    </location>
</feature>
<accession>A0A835YQ74</accession>
<evidence type="ECO:0000256" key="2">
    <source>
        <dbReference type="ARBA" id="ARBA00022840"/>
    </source>
</evidence>
<organism evidence="5 6">
    <name type="scientific">Tribonema minus</name>
    <dbReference type="NCBI Taxonomy" id="303371"/>
    <lineage>
        <taxon>Eukaryota</taxon>
        <taxon>Sar</taxon>
        <taxon>Stramenopiles</taxon>
        <taxon>Ochrophyta</taxon>
        <taxon>PX clade</taxon>
        <taxon>Xanthophyceae</taxon>
        <taxon>Tribonematales</taxon>
        <taxon>Tribonemataceae</taxon>
        <taxon>Tribonema</taxon>
    </lineage>
</organism>
<dbReference type="PANTHER" id="PTHR16305:SF28">
    <property type="entry name" value="GUANYLATE CYCLASE DOMAIN-CONTAINING PROTEIN"/>
    <property type="match status" value="1"/>
</dbReference>
<keyword evidence="1" id="KW-0547">Nucleotide-binding</keyword>
<keyword evidence="6" id="KW-1185">Reference proteome</keyword>
<dbReference type="Pfam" id="PF00211">
    <property type="entry name" value="Guanylate_cyc"/>
    <property type="match status" value="1"/>
</dbReference>
<dbReference type="GO" id="GO:0035556">
    <property type="term" value="P:intracellular signal transduction"/>
    <property type="evidence" value="ECO:0007669"/>
    <property type="project" value="InterPro"/>
</dbReference>
<feature type="region of interest" description="Disordered" evidence="3">
    <location>
        <begin position="764"/>
        <end position="785"/>
    </location>
</feature>
<evidence type="ECO:0000313" key="5">
    <source>
        <dbReference type="EMBL" id="KAG5177680.1"/>
    </source>
</evidence>
<feature type="compositionally biased region" description="Polar residues" evidence="3">
    <location>
        <begin position="921"/>
        <end position="945"/>
    </location>
</feature>
<dbReference type="PANTHER" id="PTHR16305">
    <property type="entry name" value="TESTICULAR SOLUBLE ADENYLYL CYCLASE"/>
    <property type="match status" value="1"/>
</dbReference>
<proteinExistence type="predicted"/>
<dbReference type="InterPro" id="IPR001054">
    <property type="entry name" value="A/G_cyclase"/>
</dbReference>
<feature type="compositionally biased region" description="Low complexity" evidence="3">
    <location>
        <begin position="1845"/>
        <end position="1857"/>
    </location>
</feature>
<feature type="region of interest" description="Disordered" evidence="3">
    <location>
        <begin position="1805"/>
        <end position="1857"/>
    </location>
</feature>
<feature type="region of interest" description="Disordered" evidence="3">
    <location>
        <begin position="1876"/>
        <end position="1945"/>
    </location>
</feature>
<feature type="region of interest" description="Disordered" evidence="3">
    <location>
        <begin position="1292"/>
        <end position="1319"/>
    </location>
</feature>
<feature type="region of interest" description="Disordered" evidence="3">
    <location>
        <begin position="873"/>
        <end position="985"/>
    </location>
</feature>
<evidence type="ECO:0000259" key="4">
    <source>
        <dbReference type="PROSITE" id="PS50125"/>
    </source>
</evidence>
<feature type="compositionally biased region" description="Gly residues" evidence="3">
    <location>
        <begin position="2006"/>
        <end position="2022"/>
    </location>
</feature>
<feature type="compositionally biased region" description="Low complexity" evidence="3">
    <location>
        <begin position="775"/>
        <end position="785"/>
    </location>
</feature>
<dbReference type="Gene3D" id="3.30.70.1230">
    <property type="entry name" value="Nucleotide cyclase"/>
    <property type="match status" value="2"/>
</dbReference>
<feature type="compositionally biased region" description="Pro residues" evidence="3">
    <location>
        <begin position="884"/>
        <end position="901"/>
    </location>
</feature>
<dbReference type="CDD" id="cd07302">
    <property type="entry name" value="CHD"/>
    <property type="match status" value="1"/>
</dbReference>
<feature type="region of interest" description="Disordered" evidence="3">
    <location>
        <begin position="289"/>
        <end position="320"/>
    </location>
</feature>
<gene>
    <name evidence="5" type="ORF">JKP88DRAFT_331957</name>
</gene>
<feature type="region of interest" description="Disordered" evidence="3">
    <location>
        <begin position="1239"/>
        <end position="1276"/>
    </location>
</feature>
<feature type="compositionally biased region" description="Low complexity" evidence="3">
    <location>
        <begin position="905"/>
        <end position="918"/>
    </location>
</feature>
<feature type="region of interest" description="Disordered" evidence="3">
    <location>
        <begin position="1990"/>
        <end position="2041"/>
    </location>
</feature>
<dbReference type="GO" id="GO:0004016">
    <property type="term" value="F:adenylate cyclase activity"/>
    <property type="evidence" value="ECO:0007669"/>
    <property type="project" value="TreeGrafter"/>
</dbReference>
<dbReference type="InterPro" id="IPR027417">
    <property type="entry name" value="P-loop_NTPase"/>
</dbReference>
<feature type="domain" description="Guanylate cyclase" evidence="4">
    <location>
        <begin position="466"/>
        <end position="540"/>
    </location>
</feature>